<evidence type="ECO:0000256" key="1">
    <source>
        <dbReference type="SAM" id="MobiDB-lite"/>
    </source>
</evidence>
<organism evidence="2 3">
    <name type="scientific">Fusarium phyllophilum</name>
    <dbReference type="NCBI Taxonomy" id="47803"/>
    <lineage>
        <taxon>Eukaryota</taxon>
        <taxon>Fungi</taxon>
        <taxon>Dikarya</taxon>
        <taxon>Ascomycota</taxon>
        <taxon>Pezizomycotina</taxon>
        <taxon>Sordariomycetes</taxon>
        <taxon>Hypocreomycetidae</taxon>
        <taxon>Hypocreales</taxon>
        <taxon>Nectriaceae</taxon>
        <taxon>Fusarium</taxon>
        <taxon>Fusarium fujikuroi species complex</taxon>
    </lineage>
</organism>
<dbReference type="EMBL" id="JAAOAQ010000420">
    <property type="protein sequence ID" value="KAF5548484.1"/>
    <property type="molecule type" value="Genomic_DNA"/>
</dbReference>
<protein>
    <recommendedName>
        <fullName evidence="4">N-acetyltransferase domain-containing protein</fullName>
    </recommendedName>
</protein>
<name>A0A8H5N154_9HYPO</name>
<gene>
    <name evidence="2" type="ORF">FPHYL_9930</name>
</gene>
<evidence type="ECO:0008006" key="4">
    <source>
        <dbReference type="Google" id="ProtNLM"/>
    </source>
</evidence>
<dbReference type="AlphaFoldDB" id="A0A8H5N154"/>
<feature type="compositionally biased region" description="Polar residues" evidence="1">
    <location>
        <begin position="287"/>
        <end position="296"/>
    </location>
</feature>
<keyword evidence="3" id="KW-1185">Reference proteome</keyword>
<dbReference type="CDD" id="cd04301">
    <property type="entry name" value="NAT_SF"/>
    <property type="match status" value="1"/>
</dbReference>
<sequence length="296" mass="32571">MANQFSFRDASASCNDAQFIADAMDSTIPHLVAAGNAGQWGTEPLSGKESFMQKMHDAVSKSEQFCKTGTGDQERIFIAEVEDDQTNSESTANGNLSRRVDENGKSFVSVGFVKIVEEQFVSYLKETESLKAQIEPALKKGEFVFLQYLVTDHRVGDRRRGAGAALLQKVKDYTLERGWKTIWLDCWDGGNGQLVQYVPEGHPRPGSLLMVTDTTLIKDFISWGASGMIMVMGLHGMANFSAWTCPRNCYRSKHHVANTAISVYIHFSRGAVSAKQPKKGSRPPTTPASTASFLNS</sequence>
<reference evidence="2 3" key="1">
    <citation type="submission" date="2020-05" db="EMBL/GenBank/DDBJ databases">
        <title>Identification and distribution of gene clusters putatively required for synthesis of sphingolipid metabolism inhibitors in phylogenetically diverse species of the filamentous fungus Fusarium.</title>
        <authorList>
            <person name="Kim H.-S."/>
            <person name="Busman M."/>
            <person name="Brown D.W."/>
            <person name="Divon H."/>
            <person name="Uhlig S."/>
            <person name="Proctor R.H."/>
        </authorList>
    </citation>
    <scope>NUCLEOTIDE SEQUENCE [LARGE SCALE GENOMIC DNA]</scope>
    <source>
        <strain evidence="2 3">NRRL 13617</strain>
    </source>
</reference>
<dbReference type="OrthoDB" id="2821191at2759"/>
<dbReference type="Proteomes" id="UP000582016">
    <property type="component" value="Unassembled WGS sequence"/>
</dbReference>
<accession>A0A8H5N154</accession>
<proteinExistence type="predicted"/>
<dbReference type="Gene3D" id="3.40.630.30">
    <property type="match status" value="1"/>
</dbReference>
<evidence type="ECO:0000313" key="3">
    <source>
        <dbReference type="Proteomes" id="UP000582016"/>
    </source>
</evidence>
<comment type="caution">
    <text evidence="2">The sequence shown here is derived from an EMBL/GenBank/DDBJ whole genome shotgun (WGS) entry which is preliminary data.</text>
</comment>
<evidence type="ECO:0000313" key="2">
    <source>
        <dbReference type="EMBL" id="KAF5548484.1"/>
    </source>
</evidence>
<feature type="region of interest" description="Disordered" evidence="1">
    <location>
        <begin position="274"/>
        <end position="296"/>
    </location>
</feature>